<organism evidence="2 3">
    <name type="scientific">Candida oxycetoniae</name>
    <dbReference type="NCBI Taxonomy" id="497107"/>
    <lineage>
        <taxon>Eukaryota</taxon>
        <taxon>Fungi</taxon>
        <taxon>Dikarya</taxon>
        <taxon>Ascomycota</taxon>
        <taxon>Saccharomycotina</taxon>
        <taxon>Pichiomycetes</taxon>
        <taxon>Debaryomycetaceae</taxon>
        <taxon>Candida/Lodderomyces clade</taxon>
        <taxon>Candida</taxon>
    </lineage>
</organism>
<dbReference type="PANTHER" id="PTHR47791:SF3">
    <property type="entry name" value="MEIOTICALLY UP-REGULATED GENE 191 PROTEIN"/>
    <property type="match status" value="1"/>
</dbReference>
<evidence type="ECO:0000313" key="3">
    <source>
        <dbReference type="Proteomes" id="UP001202479"/>
    </source>
</evidence>
<comment type="caution">
    <text evidence="2">The sequence shown here is derived from an EMBL/GenBank/DDBJ whole genome shotgun (WGS) entry which is preliminary data.</text>
</comment>
<protein>
    <recommendedName>
        <fullName evidence="4">Glycoside hydrolase family 76 protein</fullName>
    </recommendedName>
</protein>
<feature type="signal peptide" evidence="1">
    <location>
        <begin position="1"/>
        <end position="15"/>
    </location>
</feature>
<keyword evidence="3" id="KW-1185">Reference proteome</keyword>
<dbReference type="Gene3D" id="1.50.10.20">
    <property type="match status" value="1"/>
</dbReference>
<gene>
    <name evidence="2" type="ORF">KGF56_002664</name>
</gene>
<dbReference type="InterPro" id="IPR008928">
    <property type="entry name" value="6-hairpin_glycosidase_sf"/>
</dbReference>
<dbReference type="SUPFAM" id="SSF48208">
    <property type="entry name" value="Six-hairpin glycosidases"/>
    <property type="match status" value="1"/>
</dbReference>
<dbReference type="GO" id="GO:0005975">
    <property type="term" value="P:carbohydrate metabolic process"/>
    <property type="evidence" value="ECO:0007669"/>
    <property type="project" value="InterPro"/>
</dbReference>
<feature type="chain" id="PRO_5042496498" description="Glycoside hydrolase family 76 protein" evidence="1">
    <location>
        <begin position="16"/>
        <end position="382"/>
    </location>
</feature>
<reference evidence="2" key="1">
    <citation type="journal article" date="2022" name="DNA Res.">
        <title>Genome analysis of five recently described species of the CUG-Ser clade uncovers Candida theae as a new hybrid lineage with pathogenic potential in the Candida parapsilosis species complex.</title>
        <authorList>
            <person name="Mixao V."/>
            <person name="Del Olmo V."/>
            <person name="Hegedusova E."/>
            <person name="Saus E."/>
            <person name="Pryszcz L."/>
            <person name="Cillingova A."/>
            <person name="Nosek J."/>
            <person name="Gabaldon T."/>
        </authorList>
    </citation>
    <scope>NUCLEOTIDE SEQUENCE</scope>
    <source>
        <strain evidence="2">CBS 10844</strain>
    </source>
</reference>
<dbReference type="PANTHER" id="PTHR47791">
    <property type="entry name" value="MEIOTICALLY UP-REGULATED GENE 191 PROTEIN"/>
    <property type="match status" value="1"/>
</dbReference>
<dbReference type="InterPro" id="IPR053169">
    <property type="entry name" value="MUG_Protein"/>
</dbReference>
<keyword evidence="1" id="KW-0732">Signal</keyword>
<proteinExistence type="predicted"/>
<dbReference type="RefSeq" id="XP_049180217.1">
    <property type="nucleotide sequence ID" value="XM_049323918.1"/>
</dbReference>
<accession>A0AAI9WXM5</accession>
<dbReference type="Pfam" id="PF03663">
    <property type="entry name" value="Glyco_hydro_76"/>
    <property type="match status" value="1"/>
</dbReference>
<evidence type="ECO:0000256" key="1">
    <source>
        <dbReference type="SAM" id="SignalP"/>
    </source>
</evidence>
<dbReference type="Proteomes" id="UP001202479">
    <property type="component" value="Unassembled WGS sequence"/>
</dbReference>
<dbReference type="InterPro" id="IPR005198">
    <property type="entry name" value="Glyco_hydro_76"/>
</dbReference>
<dbReference type="EMBL" id="JAHUZD010000095">
    <property type="protein sequence ID" value="KAI3404472.2"/>
    <property type="molecule type" value="Genomic_DNA"/>
</dbReference>
<evidence type="ECO:0000313" key="2">
    <source>
        <dbReference type="EMBL" id="KAI3404472.2"/>
    </source>
</evidence>
<sequence>MSFLLLLTFLNLVFGSIVSKRSFDAKFAYTSVLSTTWSTFWHNEYQAFDLNDPSCNPNFSYAAVWDVAVAGKAIVDSGDVQKTTQVINSLYKFQNSEGWFTSSPGGSDIYTDDNSQVLWVFLDAYKLTQKEAYLNTAVNLMHLIQTQWSQIGGITWQKDATYVASISTTEAALSAVKVYEYNNDKTLLTFANSCLTWLDEHLTDPSDGFYYDGINKDTWQVNKGKLTYTVGTAISTYSYLYKFTGDATYLKKATKMASATLSSSTFLNNNGAWNNDLCYVHLLFCGFADLITIGGKTSYTSALVDQANFIYLFDKLDSGDYSLYTKAQSLYEQYVKITGDSKSVNYNYNPDNFCNGDVNKPRKSVLDDGSAAQIFYSVVRVS</sequence>
<name>A0AAI9WXM5_9ASCO</name>
<evidence type="ECO:0008006" key="4">
    <source>
        <dbReference type="Google" id="ProtNLM"/>
    </source>
</evidence>
<dbReference type="AlphaFoldDB" id="A0AAI9WXM5"/>
<dbReference type="GeneID" id="73380281"/>